<dbReference type="PANTHER" id="PTHR43427">
    <property type="entry name" value="CHLORIDE CHANNEL PROTEIN CLC-E"/>
    <property type="match status" value="1"/>
</dbReference>
<keyword evidence="13" id="KW-1185">Reference proteome</keyword>
<evidence type="ECO:0000256" key="1">
    <source>
        <dbReference type="ARBA" id="ARBA00004141"/>
    </source>
</evidence>
<name>A0A9E9LXR8_9BURK</name>
<evidence type="ECO:0000256" key="6">
    <source>
        <dbReference type="ARBA" id="ARBA00023136"/>
    </source>
</evidence>
<dbReference type="AlphaFoldDB" id="A0A9E9LXR8"/>
<evidence type="ECO:0000313" key="12">
    <source>
        <dbReference type="EMBL" id="WAW09168.1"/>
    </source>
</evidence>
<dbReference type="InterPro" id="IPR050368">
    <property type="entry name" value="ClC-type_chloride_channel"/>
</dbReference>
<keyword evidence="3 11" id="KW-0812">Transmembrane</keyword>
<evidence type="ECO:0000256" key="4">
    <source>
        <dbReference type="ARBA" id="ARBA00022989"/>
    </source>
</evidence>
<keyword evidence="7" id="KW-0869">Chloride channel</keyword>
<feature type="transmembrane region" description="Helical" evidence="11">
    <location>
        <begin position="174"/>
        <end position="199"/>
    </location>
</feature>
<dbReference type="Proteomes" id="UP001156215">
    <property type="component" value="Chromosome"/>
</dbReference>
<keyword evidence="6 11" id="KW-0472">Membrane</keyword>
<dbReference type="PANTHER" id="PTHR43427:SF6">
    <property type="entry name" value="CHLORIDE CHANNEL PROTEIN CLC-E"/>
    <property type="match status" value="1"/>
</dbReference>
<evidence type="ECO:0000256" key="8">
    <source>
        <dbReference type="ARBA" id="ARBA00023214"/>
    </source>
</evidence>
<evidence type="ECO:0000256" key="10">
    <source>
        <dbReference type="SAM" id="MobiDB-lite"/>
    </source>
</evidence>
<feature type="region of interest" description="Disordered" evidence="10">
    <location>
        <begin position="1"/>
        <end position="22"/>
    </location>
</feature>
<dbReference type="Gene3D" id="1.10.3080.10">
    <property type="entry name" value="Clc chloride channel"/>
    <property type="match status" value="1"/>
</dbReference>
<proteinExistence type="predicted"/>
<dbReference type="KEGG" id="ovb:NB640_07715"/>
<feature type="transmembrane region" description="Helical" evidence="11">
    <location>
        <begin position="412"/>
        <end position="431"/>
    </location>
</feature>
<keyword evidence="2" id="KW-0813">Transport</keyword>
<sequence>MSSPSSEEHREDTSPETPDHTTNRIVDRTRDAWYHILIWFFASVLIGLTGVCVAIASDYANEVNLWLQEKLHWWLLPLIPAAFALFAWLTNRFFQGTQGSGIPQTIAVIDDPDDQKKSNLLSIRNLIGKVAMLLGGLVMGASIGREGPTVQIGASISHAFYGYGPFKTAAHRRALVLAGGAAGIAAAFNTPLAGIMFAIEELNKKYPFNAHSSTLLTVIIAGLISLAVQGNYIYFGSTNVVLDLSQHVYAIPVCAILGGAAGGLFSLLTQKFSFFLPGRLRAFIQAHPYLFAATCGLIVALLGFATNGMTFGTSYQPTRMTLEANNSLFTWYYGICKFFATLLSTLSGIPGGLFAPTLSVGAGLGDNISALLPAIAPHGAIIILVMAAYLSGVTRSPLTSFIITMEMTGSNHMLLSLMITSLLASGVSRFISPVPLYHALAERYAYPVSPGKRRSQAQPDNPAEKN</sequence>
<comment type="subcellular location">
    <subcellularLocation>
        <location evidence="1">Membrane</location>
        <topology evidence="1">Multi-pass membrane protein</topology>
    </subcellularLocation>
</comment>
<keyword evidence="9" id="KW-0407">Ion channel</keyword>
<feature type="transmembrane region" description="Helical" evidence="11">
    <location>
        <begin position="331"/>
        <end position="358"/>
    </location>
</feature>
<dbReference type="RefSeq" id="WP_269308162.1">
    <property type="nucleotide sequence ID" value="NZ_CP098242.1"/>
</dbReference>
<feature type="transmembrane region" description="Helical" evidence="11">
    <location>
        <begin position="71"/>
        <end position="89"/>
    </location>
</feature>
<dbReference type="CDD" id="cd01034">
    <property type="entry name" value="EriC_like"/>
    <property type="match status" value="1"/>
</dbReference>
<dbReference type="GO" id="GO:0034707">
    <property type="term" value="C:chloride channel complex"/>
    <property type="evidence" value="ECO:0007669"/>
    <property type="project" value="UniProtKB-KW"/>
</dbReference>
<gene>
    <name evidence="12" type="ORF">NB640_07715</name>
</gene>
<dbReference type="InterPro" id="IPR014743">
    <property type="entry name" value="Cl-channel_core"/>
</dbReference>
<evidence type="ECO:0000256" key="5">
    <source>
        <dbReference type="ARBA" id="ARBA00023065"/>
    </source>
</evidence>
<dbReference type="Pfam" id="PF00654">
    <property type="entry name" value="Voltage_CLC"/>
    <property type="match status" value="1"/>
</dbReference>
<dbReference type="SUPFAM" id="SSF81340">
    <property type="entry name" value="Clc chloride channel"/>
    <property type="match status" value="1"/>
</dbReference>
<feature type="transmembrane region" description="Helical" evidence="11">
    <location>
        <begin position="289"/>
        <end position="311"/>
    </location>
</feature>
<feature type="transmembrane region" description="Helical" evidence="11">
    <location>
        <begin position="32"/>
        <end position="56"/>
    </location>
</feature>
<keyword evidence="4 11" id="KW-1133">Transmembrane helix</keyword>
<evidence type="ECO:0000256" key="7">
    <source>
        <dbReference type="ARBA" id="ARBA00023173"/>
    </source>
</evidence>
<feature type="transmembrane region" description="Helical" evidence="11">
    <location>
        <begin position="370"/>
        <end position="392"/>
    </location>
</feature>
<dbReference type="InterPro" id="IPR001807">
    <property type="entry name" value="ClC"/>
</dbReference>
<protein>
    <submittedName>
        <fullName evidence="12">Chloride channel protein</fullName>
    </submittedName>
</protein>
<evidence type="ECO:0000256" key="3">
    <source>
        <dbReference type="ARBA" id="ARBA00022692"/>
    </source>
</evidence>
<evidence type="ECO:0000256" key="9">
    <source>
        <dbReference type="ARBA" id="ARBA00023303"/>
    </source>
</evidence>
<evidence type="ECO:0000313" key="13">
    <source>
        <dbReference type="Proteomes" id="UP001156215"/>
    </source>
</evidence>
<evidence type="ECO:0000256" key="2">
    <source>
        <dbReference type="ARBA" id="ARBA00022448"/>
    </source>
</evidence>
<accession>A0A9E9LXR8</accession>
<reference evidence="12" key="1">
    <citation type="journal article" date="2022" name="Front. Microbiol.">
        <title>New perspectives on an old grouping: The genomic and phenotypic variability of Oxalobacter formigenes and the implications for calcium oxalate stone prevention.</title>
        <authorList>
            <person name="Chmiel J.A."/>
            <person name="Carr C."/>
            <person name="Stuivenberg G.A."/>
            <person name="Venema R."/>
            <person name="Chanyi R.M."/>
            <person name="Al K.F."/>
            <person name="Giguere D."/>
            <person name="Say H."/>
            <person name="Akouris P.P."/>
            <person name="Dominguez Romero S.A."/>
            <person name="Kwong A."/>
            <person name="Tai V."/>
            <person name="Koval S.F."/>
            <person name="Razvi H."/>
            <person name="Bjazevic J."/>
            <person name="Burton J.P."/>
        </authorList>
    </citation>
    <scope>NUCLEOTIDE SEQUENCE</scope>
    <source>
        <strain evidence="12">WoOx3</strain>
    </source>
</reference>
<dbReference type="EMBL" id="CP098242">
    <property type="protein sequence ID" value="WAW09168.1"/>
    <property type="molecule type" value="Genomic_DNA"/>
</dbReference>
<organism evidence="12 13">
    <name type="scientific">Oxalobacter vibrioformis</name>
    <dbReference type="NCBI Taxonomy" id="933080"/>
    <lineage>
        <taxon>Bacteria</taxon>
        <taxon>Pseudomonadati</taxon>
        <taxon>Pseudomonadota</taxon>
        <taxon>Betaproteobacteria</taxon>
        <taxon>Burkholderiales</taxon>
        <taxon>Oxalobacteraceae</taxon>
        <taxon>Oxalobacter</taxon>
    </lineage>
</organism>
<keyword evidence="5" id="KW-0406">Ion transport</keyword>
<dbReference type="PRINTS" id="PR00762">
    <property type="entry name" value="CLCHANNEL"/>
</dbReference>
<feature type="transmembrane region" description="Helical" evidence="11">
    <location>
        <begin position="247"/>
        <end position="268"/>
    </location>
</feature>
<feature type="transmembrane region" description="Helical" evidence="11">
    <location>
        <begin position="211"/>
        <end position="235"/>
    </location>
</feature>
<dbReference type="GO" id="GO:0005254">
    <property type="term" value="F:chloride channel activity"/>
    <property type="evidence" value="ECO:0007669"/>
    <property type="project" value="UniProtKB-KW"/>
</dbReference>
<keyword evidence="8" id="KW-0868">Chloride</keyword>
<evidence type="ECO:0000256" key="11">
    <source>
        <dbReference type="SAM" id="Phobius"/>
    </source>
</evidence>